<dbReference type="Pfam" id="PF07686">
    <property type="entry name" value="V-set"/>
    <property type="match status" value="1"/>
</dbReference>
<evidence type="ECO:0000256" key="2">
    <source>
        <dbReference type="ARBA" id="ARBA00022859"/>
    </source>
</evidence>
<organism evidence="4 5">
    <name type="scientific">Gouania willdenowi</name>
    <name type="common">Blunt-snouted clingfish</name>
    <name type="synonym">Lepadogaster willdenowi</name>
    <dbReference type="NCBI Taxonomy" id="441366"/>
    <lineage>
        <taxon>Eukaryota</taxon>
        <taxon>Metazoa</taxon>
        <taxon>Chordata</taxon>
        <taxon>Craniata</taxon>
        <taxon>Vertebrata</taxon>
        <taxon>Euteleostomi</taxon>
        <taxon>Actinopterygii</taxon>
        <taxon>Neopterygii</taxon>
        <taxon>Teleostei</taxon>
        <taxon>Neoteleostei</taxon>
        <taxon>Acanthomorphata</taxon>
        <taxon>Ovalentaria</taxon>
        <taxon>Blenniimorphae</taxon>
        <taxon>Blenniiformes</taxon>
        <taxon>Gobiesocoidei</taxon>
        <taxon>Gobiesocidae</taxon>
        <taxon>Gobiesocinae</taxon>
        <taxon>Gouania</taxon>
    </lineage>
</organism>
<dbReference type="InterPro" id="IPR050413">
    <property type="entry name" value="TCR_beta_variable"/>
</dbReference>
<sequence>YVITLFTGSSLSDQIHQTPPDLFRKQNQTAEIHCSHTIDNYHQILWYKQSVDGSFQLLGYMWTNSANPEPGMAVKMKGGASKGQICTLILEELHLSSSAVYYCACSYHTPPKILPRATNC</sequence>
<reference evidence="4" key="2">
    <citation type="submission" date="2025-08" db="UniProtKB">
        <authorList>
            <consortium name="Ensembl"/>
        </authorList>
    </citation>
    <scope>IDENTIFICATION</scope>
</reference>
<dbReference type="GO" id="GO:0005886">
    <property type="term" value="C:plasma membrane"/>
    <property type="evidence" value="ECO:0007669"/>
    <property type="project" value="TreeGrafter"/>
</dbReference>
<dbReference type="Gene3D" id="2.60.40.10">
    <property type="entry name" value="Immunoglobulins"/>
    <property type="match status" value="1"/>
</dbReference>
<evidence type="ECO:0000256" key="1">
    <source>
        <dbReference type="ARBA" id="ARBA00022729"/>
    </source>
</evidence>
<dbReference type="AlphaFoldDB" id="A0A8C5DJ94"/>
<dbReference type="Proteomes" id="UP000694680">
    <property type="component" value="Chromosome 22"/>
</dbReference>
<name>A0A8C5DJ94_GOUWI</name>
<keyword evidence="2" id="KW-0391">Immunity</keyword>
<dbReference type="GO" id="GO:0007166">
    <property type="term" value="P:cell surface receptor signaling pathway"/>
    <property type="evidence" value="ECO:0007669"/>
    <property type="project" value="TreeGrafter"/>
</dbReference>
<dbReference type="GO" id="GO:0002376">
    <property type="term" value="P:immune system process"/>
    <property type="evidence" value="ECO:0007669"/>
    <property type="project" value="UniProtKB-KW"/>
</dbReference>
<reference evidence="4" key="1">
    <citation type="submission" date="2020-06" db="EMBL/GenBank/DDBJ databases">
        <authorList>
            <consortium name="Wellcome Sanger Institute Data Sharing"/>
        </authorList>
    </citation>
    <scope>NUCLEOTIDE SEQUENCE [LARGE SCALE GENOMIC DNA]</scope>
</reference>
<evidence type="ECO:0000313" key="5">
    <source>
        <dbReference type="Proteomes" id="UP000694680"/>
    </source>
</evidence>
<dbReference type="InterPro" id="IPR013783">
    <property type="entry name" value="Ig-like_fold"/>
</dbReference>
<dbReference type="PANTHER" id="PTHR23268:SF102">
    <property type="entry name" value="IMMUNOGLOBULIN V-SET DOMAIN-CONTAINING PROTEIN"/>
    <property type="match status" value="1"/>
</dbReference>
<keyword evidence="1" id="KW-0732">Signal</keyword>
<evidence type="ECO:0000313" key="4">
    <source>
        <dbReference type="Ensembl" id="ENSGWIP00000007622.1"/>
    </source>
</evidence>
<protein>
    <recommendedName>
        <fullName evidence="3">Immunoglobulin V-set domain-containing protein</fullName>
    </recommendedName>
</protein>
<dbReference type="InterPro" id="IPR013106">
    <property type="entry name" value="Ig_V-set"/>
</dbReference>
<evidence type="ECO:0000259" key="3">
    <source>
        <dbReference type="Pfam" id="PF07686"/>
    </source>
</evidence>
<reference evidence="4" key="3">
    <citation type="submission" date="2025-09" db="UniProtKB">
        <authorList>
            <consortium name="Ensembl"/>
        </authorList>
    </citation>
    <scope>IDENTIFICATION</scope>
</reference>
<accession>A0A8C5DJ94</accession>
<dbReference type="InterPro" id="IPR036179">
    <property type="entry name" value="Ig-like_dom_sf"/>
</dbReference>
<dbReference type="SUPFAM" id="SSF48726">
    <property type="entry name" value="Immunoglobulin"/>
    <property type="match status" value="1"/>
</dbReference>
<dbReference type="Ensembl" id="ENSGWIT00000008448.1">
    <property type="protein sequence ID" value="ENSGWIP00000007622.1"/>
    <property type="gene ID" value="ENSGWIG00000004457.1"/>
</dbReference>
<dbReference type="PANTHER" id="PTHR23268">
    <property type="entry name" value="T-CELL RECEPTOR BETA CHAIN"/>
    <property type="match status" value="1"/>
</dbReference>
<keyword evidence="5" id="KW-1185">Reference proteome</keyword>
<feature type="domain" description="Immunoglobulin V-set" evidence="3">
    <location>
        <begin position="17"/>
        <end position="108"/>
    </location>
</feature>
<proteinExistence type="predicted"/>